<evidence type="ECO:0000313" key="2">
    <source>
        <dbReference type="Proteomes" id="UP000291117"/>
    </source>
</evidence>
<organism evidence="1 2">
    <name type="scientific">Pedobacter hiemivivus</name>
    <dbReference type="NCBI Taxonomy" id="2530454"/>
    <lineage>
        <taxon>Bacteria</taxon>
        <taxon>Pseudomonadati</taxon>
        <taxon>Bacteroidota</taxon>
        <taxon>Sphingobacteriia</taxon>
        <taxon>Sphingobacteriales</taxon>
        <taxon>Sphingobacteriaceae</taxon>
        <taxon>Pedobacter</taxon>
    </lineage>
</organism>
<dbReference type="OrthoDB" id="9966575at2"/>
<dbReference type="EMBL" id="SJSM01000003">
    <property type="protein sequence ID" value="TCC97839.1"/>
    <property type="molecule type" value="Genomic_DNA"/>
</dbReference>
<dbReference type="Proteomes" id="UP000291117">
    <property type="component" value="Unassembled WGS sequence"/>
</dbReference>
<gene>
    <name evidence="1" type="ORF">EZ444_07975</name>
</gene>
<keyword evidence="2" id="KW-1185">Reference proteome</keyword>
<sequence length="196" mass="23572">MDQNRDYSYGHEFTINSNGIYYPSTMPLIELQKFAFNFTHQIISEVFYAEVKIVQIMDGKGLEWEISEFTEDSSNKKIVWLSRKYTFIIEPSWKVNLSYDHWYSGGVKERCQRNEYLDNRLQEVVMKLQDEIKTAYWSTSYFPRIDKYLKNRNWTNILSLGKRSFREQTVKKDNLTEGALRFAKRIRKIKNEQKDL</sequence>
<protein>
    <submittedName>
        <fullName evidence="1">Uncharacterized protein</fullName>
    </submittedName>
</protein>
<dbReference type="AlphaFoldDB" id="A0A4R0NBZ6"/>
<name>A0A4R0NBZ6_9SPHI</name>
<proteinExistence type="predicted"/>
<comment type="caution">
    <text evidence="1">The sequence shown here is derived from an EMBL/GenBank/DDBJ whole genome shotgun (WGS) entry which is preliminary data.</text>
</comment>
<dbReference type="RefSeq" id="WP_131608197.1">
    <property type="nucleotide sequence ID" value="NZ_SJSM01000003.1"/>
</dbReference>
<accession>A0A4R0NBZ6</accession>
<reference evidence="1 2" key="1">
    <citation type="submission" date="2019-02" db="EMBL/GenBank/DDBJ databases">
        <title>Pedobacter sp. RP-3-8 sp. nov., isolated from Arctic soil.</title>
        <authorList>
            <person name="Dahal R.H."/>
        </authorList>
    </citation>
    <scope>NUCLEOTIDE SEQUENCE [LARGE SCALE GENOMIC DNA]</scope>
    <source>
        <strain evidence="1 2">RP-3-8</strain>
    </source>
</reference>
<evidence type="ECO:0000313" key="1">
    <source>
        <dbReference type="EMBL" id="TCC97839.1"/>
    </source>
</evidence>